<feature type="domain" description="Poly(A) RNA polymerase mitochondrial-like central palm" evidence="2">
    <location>
        <begin position="44"/>
        <end position="163"/>
    </location>
</feature>
<gene>
    <name evidence="4" type="ORF">Tsubulata_021600</name>
</gene>
<sequence>MGGFEGPAQSSGFFPNGLLPNEVASVTRELEPERWALAETRTAELISCIQPNQPSEERRNAVASYVQRLIAKCFSCQVFTFGSVPLKTYLPDGDIDLTAFSQNQNLKDNWANEVRDILEHEEKSENAEFRVKEVQYIQAEVKIIKCLVENIVVDISFNQLGGLCTLCFLEEVDRLIDQNHLFKRSIILIKAWCYYESRILGAHHGLISTYALETLVLYIFHVFNSSFAGPLEVLYRFLEFFSKFDWENYCISLWGPVPISSLPDMTAYPPRKDGGELLLSKLFLDACGAVYAVYPVRQENQEQAFISKYFNVIDPLRTNNNLGRSVSKGNFFRIRSAFAFGAQRLARLLDCPKEDLLAELNQFFLNTWERHGKGHRPDAPSLNHFGLQPINSNHTNGNETLRNHSSSRKTREDAETQTTHAGHAFAGVSSHHGNYSLKQASRAIDMAPVSHISSQKTPANVSTPKVSHQSSQTHQSLKSTSSNENIQNEKGRGSKTENLGNEAHARYRFARTHSSPELKDTLIDIQPRGRNSRVLDAGNGQIASARSDSRMKNLSPEVLENHSARFSNESSSKLSSSHQSIDCGFDSNTSVNSVNGDSGGAAMEDHHSFLSEKMQIHQEDQDRMNMMASHRGYGLGGQDQMSGNLTPGHHIFSMPPHMFIQKNLSGAIPMHVPFESQWALNMHYPQGVVPLPVAQYFPNMGMTSSKEERDEVVNESAEPIEDDIDHGFWSKQGANAVRYDHRNSSAAQLQDDAQQFHSVESNHIHPPRISSTATGRLPSRDRGLTSEDRDPIQENYGGKAHYQRTRYADAYSSSSFRYAPASQASSSGSKMSSEDSWDGSPLKTSKSTRSRRGKISSSSAEPSVSDGIGMNGWQYEKESVDLMSSQADNENREWIPLSTVGSKMTETVVSADASSHVRTHKMPGYELASGSGPNSMLPVAPVLVGSESQQRPHDNHGALSYAFYPTGPPVPFLAMLPVYNLPNEKETSSVQRNKSNRDEDDNFHYNQSGHNFDVTESLDQSEIMDSTSMKNSSFLGPAEQRRADILNGDFASHWQNLQYGRFCQTAQHNGQLIHPPSVVPPMYLPGHFPWDSPVRPAANMNIVSQLMNNGPHLVPVPPLSNASSMPTGIRQHYTEEFPRYRGGTGTYLPNPIAVRDRQPSNVRNHRGNFGNDRKDHYGDREGNWNNSKPRFGNRSQYNQAERSSMRIERSAANNRRSDRPWNSKQDSFPQYYSRNSSLNVSNSTNRNSPGMAYGMYPLPVVNANGVSPSGASVPSVVMFYPYDHNIGYGSSSEHLEFGSFGSVHVPSRPINEQQDIRGDSDFSSPDQPSSP</sequence>
<feature type="region of interest" description="Disordered" evidence="1">
    <location>
        <begin position="818"/>
        <end position="871"/>
    </location>
</feature>
<feature type="compositionally biased region" description="Low complexity" evidence="1">
    <location>
        <begin position="822"/>
        <end position="831"/>
    </location>
</feature>
<dbReference type="FunFam" id="1.10.1410.10:FF:000013">
    <property type="entry name" value="PAP/OAS1 substrate-binding domain superfamily"/>
    <property type="match status" value="1"/>
</dbReference>
<feature type="compositionally biased region" description="Polar residues" evidence="1">
    <location>
        <begin position="452"/>
        <end position="486"/>
    </location>
</feature>
<evidence type="ECO:0000259" key="3">
    <source>
        <dbReference type="Pfam" id="PF26180"/>
    </source>
</evidence>
<feature type="compositionally biased region" description="Low complexity" evidence="1">
    <location>
        <begin position="1321"/>
        <end position="1331"/>
    </location>
</feature>
<feature type="compositionally biased region" description="Basic and acidic residues" evidence="1">
    <location>
        <begin position="1203"/>
        <end position="1221"/>
    </location>
</feature>
<feature type="compositionally biased region" description="Low complexity" evidence="1">
    <location>
        <begin position="746"/>
        <end position="755"/>
    </location>
</feature>
<feature type="domain" description="PAP/OAS1 substrate-binding-related" evidence="3">
    <location>
        <begin position="176"/>
        <end position="368"/>
    </location>
</feature>
<dbReference type="PANTHER" id="PTHR45979">
    <property type="entry name" value="PAP/OAS1 SUBSTRATE-BINDING DOMAIN SUPERFAMILY"/>
    <property type="match status" value="1"/>
</dbReference>
<dbReference type="CDD" id="cd05402">
    <property type="entry name" value="NT_PAP_TUTase"/>
    <property type="match status" value="1"/>
</dbReference>
<dbReference type="Proteomes" id="UP001141552">
    <property type="component" value="Unassembled WGS sequence"/>
</dbReference>
<evidence type="ECO:0008006" key="6">
    <source>
        <dbReference type="Google" id="ProtNLM"/>
    </source>
</evidence>
<keyword evidence="5" id="KW-1185">Reference proteome</keyword>
<feature type="compositionally biased region" description="Polar residues" evidence="1">
    <location>
        <begin position="1222"/>
        <end position="1245"/>
    </location>
</feature>
<evidence type="ECO:0000259" key="2">
    <source>
        <dbReference type="Pfam" id="PF22600"/>
    </source>
</evidence>
<comment type="caution">
    <text evidence="4">The sequence shown here is derived from an EMBL/GenBank/DDBJ whole genome shotgun (WGS) entry which is preliminary data.</text>
</comment>
<feature type="region of interest" description="Disordered" evidence="1">
    <location>
        <begin position="1305"/>
        <end position="1331"/>
    </location>
</feature>
<dbReference type="Gene3D" id="1.10.1410.10">
    <property type="match status" value="1"/>
</dbReference>
<dbReference type="SUPFAM" id="SSF81301">
    <property type="entry name" value="Nucleotidyltransferase"/>
    <property type="match status" value="1"/>
</dbReference>
<feature type="compositionally biased region" description="Polar residues" evidence="1">
    <location>
        <begin position="1183"/>
        <end position="1202"/>
    </location>
</feature>
<organism evidence="4 5">
    <name type="scientific">Turnera subulata</name>
    <dbReference type="NCBI Taxonomy" id="218843"/>
    <lineage>
        <taxon>Eukaryota</taxon>
        <taxon>Viridiplantae</taxon>
        <taxon>Streptophyta</taxon>
        <taxon>Embryophyta</taxon>
        <taxon>Tracheophyta</taxon>
        <taxon>Spermatophyta</taxon>
        <taxon>Magnoliopsida</taxon>
        <taxon>eudicotyledons</taxon>
        <taxon>Gunneridae</taxon>
        <taxon>Pentapetalae</taxon>
        <taxon>rosids</taxon>
        <taxon>fabids</taxon>
        <taxon>Malpighiales</taxon>
        <taxon>Passifloraceae</taxon>
        <taxon>Turnera</taxon>
    </lineage>
</organism>
<feature type="region of interest" description="Disordered" evidence="1">
    <location>
        <begin position="743"/>
        <end position="801"/>
    </location>
</feature>
<dbReference type="InterPro" id="IPR058921">
    <property type="entry name" value="PAP/OAS1-rel"/>
</dbReference>
<dbReference type="InterPro" id="IPR054708">
    <property type="entry name" value="MTPAP-like_central"/>
</dbReference>
<feature type="region of interest" description="Disordered" evidence="1">
    <location>
        <begin position="452"/>
        <end position="501"/>
    </location>
</feature>
<feature type="region of interest" description="Disordered" evidence="1">
    <location>
        <begin position="1140"/>
        <end position="1245"/>
    </location>
</feature>
<feature type="region of interest" description="Disordered" evidence="1">
    <location>
        <begin position="387"/>
        <end position="418"/>
    </location>
</feature>
<evidence type="ECO:0000313" key="4">
    <source>
        <dbReference type="EMBL" id="KAJ4843432.1"/>
    </source>
</evidence>
<dbReference type="OrthoDB" id="273917at2759"/>
<feature type="compositionally biased region" description="Polar residues" evidence="1">
    <location>
        <begin position="389"/>
        <end position="404"/>
    </location>
</feature>
<protein>
    <recommendedName>
        <fullName evidence="6">Polymerase nucleotidyl transferase domain-containing protein</fullName>
    </recommendedName>
</protein>
<feature type="compositionally biased region" description="Basic and acidic residues" evidence="1">
    <location>
        <begin position="778"/>
        <end position="792"/>
    </location>
</feature>
<dbReference type="Pfam" id="PF22600">
    <property type="entry name" value="MTPAP-like_central"/>
    <property type="match status" value="1"/>
</dbReference>
<feature type="compositionally biased region" description="Basic and acidic residues" evidence="1">
    <location>
        <begin position="1171"/>
        <end position="1182"/>
    </location>
</feature>
<evidence type="ECO:0000256" key="1">
    <source>
        <dbReference type="SAM" id="MobiDB-lite"/>
    </source>
</evidence>
<dbReference type="InterPro" id="IPR043519">
    <property type="entry name" value="NT_sf"/>
</dbReference>
<dbReference type="FunFam" id="3.30.460.10:FF:000046">
    <property type="entry name" value="PAP/OAS1 substrate-binding domain superfamily"/>
    <property type="match status" value="1"/>
</dbReference>
<feature type="region of interest" description="Disordered" evidence="1">
    <location>
        <begin position="705"/>
        <end position="726"/>
    </location>
</feature>
<dbReference type="InterPro" id="IPR058920">
    <property type="entry name" value="PAP-OAS1-bd-rel"/>
</dbReference>
<evidence type="ECO:0000313" key="5">
    <source>
        <dbReference type="Proteomes" id="UP001141552"/>
    </source>
</evidence>
<reference evidence="4" key="2">
    <citation type="journal article" date="2023" name="Plants (Basel)">
        <title>Annotation of the Turnera subulata (Passifloraceae) Draft Genome Reveals the S-Locus Evolved after the Divergence of Turneroideae from Passifloroideae in a Stepwise Manner.</title>
        <authorList>
            <person name="Henning P.M."/>
            <person name="Roalson E.H."/>
            <person name="Mir W."/>
            <person name="McCubbin A.G."/>
            <person name="Shore J.S."/>
        </authorList>
    </citation>
    <scope>NUCLEOTIDE SEQUENCE</scope>
    <source>
        <strain evidence="4">F60SS</strain>
    </source>
</reference>
<reference evidence="4" key="1">
    <citation type="submission" date="2022-02" db="EMBL/GenBank/DDBJ databases">
        <authorList>
            <person name="Henning P.M."/>
            <person name="McCubbin A.G."/>
            <person name="Shore J.S."/>
        </authorList>
    </citation>
    <scope>NUCLEOTIDE SEQUENCE</scope>
    <source>
        <strain evidence="4">F60SS</strain>
        <tissue evidence="4">Leaves</tissue>
    </source>
</reference>
<dbReference type="Gene3D" id="3.30.460.10">
    <property type="entry name" value="Beta Polymerase, domain 2"/>
    <property type="match status" value="1"/>
</dbReference>
<dbReference type="Pfam" id="PF26180">
    <property type="entry name" value="PAP-OAS1"/>
    <property type="match status" value="1"/>
</dbReference>
<dbReference type="SUPFAM" id="SSF81631">
    <property type="entry name" value="PAP/OAS1 substrate-binding domain"/>
    <property type="match status" value="1"/>
</dbReference>
<accession>A0A9Q0G568</accession>
<feature type="region of interest" description="Disordered" evidence="1">
    <location>
        <begin position="985"/>
        <end position="1012"/>
    </location>
</feature>
<name>A0A9Q0G568_9ROSI</name>
<dbReference type="PANTHER" id="PTHR45979:SF30">
    <property type="entry name" value="NUCLEOTIDYLTRANSFERASE"/>
    <property type="match status" value="1"/>
</dbReference>
<dbReference type="EMBL" id="JAKUCV010002239">
    <property type="protein sequence ID" value="KAJ4843432.1"/>
    <property type="molecule type" value="Genomic_DNA"/>
</dbReference>
<proteinExistence type="predicted"/>